<reference evidence="3 4" key="1">
    <citation type="journal article" date="2016" name="Nat. Commun.">
        <title>Thousands of microbial genomes shed light on interconnected biogeochemical processes in an aquifer system.</title>
        <authorList>
            <person name="Anantharaman K."/>
            <person name="Brown C.T."/>
            <person name="Hug L.A."/>
            <person name="Sharon I."/>
            <person name="Castelle C.J."/>
            <person name="Probst A.J."/>
            <person name="Thomas B.C."/>
            <person name="Singh A."/>
            <person name="Wilkins M.J."/>
            <person name="Karaoz U."/>
            <person name="Brodie E.L."/>
            <person name="Williams K.H."/>
            <person name="Hubbard S.S."/>
            <person name="Banfield J.F."/>
        </authorList>
    </citation>
    <scope>NUCLEOTIDE SEQUENCE [LARGE SCALE GENOMIC DNA]</scope>
</reference>
<evidence type="ECO:0008006" key="5">
    <source>
        <dbReference type="Google" id="ProtNLM"/>
    </source>
</evidence>
<evidence type="ECO:0000313" key="4">
    <source>
        <dbReference type="Proteomes" id="UP000178176"/>
    </source>
</evidence>
<dbReference type="EMBL" id="MEXH01000002">
    <property type="protein sequence ID" value="OGC93145.1"/>
    <property type="molecule type" value="Genomic_DNA"/>
</dbReference>
<dbReference type="InterPro" id="IPR011042">
    <property type="entry name" value="6-blade_b-propeller_TolB-like"/>
</dbReference>
<feature type="transmembrane region" description="Helical" evidence="2">
    <location>
        <begin position="230"/>
        <end position="251"/>
    </location>
</feature>
<feature type="coiled-coil region" evidence="1">
    <location>
        <begin position="304"/>
        <end position="331"/>
    </location>
</feature>
<evidence type="ECO:0000256" key="2">
    <source>
        <dbReference type="SAM" id="Phobius"/>
    </source>
</evidence>
<keyword evidence="2" id="KW-1133">Transmembrane helix</keyword>
<comment type="caution">
    <text evidence="3">The sequence shown here is derived from an EMBL/GenBank/DDBJ whole genome shotgun (WGS) entry which is preliminary data.</text>
</comment>
<keyword evidence="1" id="KW-0175">Coiled coil</keyword>
<keyword evidence="2" id="KW-0812">Transmembrane</keyword>
<protein>
    <recommendedName>
        <fullName evidence="5">PPM-type phosphatase domain-containing protein</fullName>
    </recommendedName>
</protein>
<sequence length="583" mass="63121">MEVGKILGGGGEEIWGQVHDFGDLTVVMTLAGGAEMGREALTRVRELYHGEGSLEERMKRAAGVVVEEFGGEGGCVAQVGGRVCVAGSLRVWVKRTEGKDGWLPAGDCLVGEVGKGMLMILGNNPFWECVGEGVARAVAGGGRSVEQMAEELGAVVRGGERGRGAVGAIIKFSIFNLDRGIPLREQLNQNAQVSNDVKGSRISWWKRLGGNMPRIRTYDSRSGGNNKKRVVWAGVGFLVLAAAVIGGGGVWRRETERRQSGVEERILEIRAKFDEAKAMVELNPVRARELVQEVASGLKALDVKEEKDARIEEIESELERVREEAMGVRRVEAREVVDLGLVREGMKGARMVKGEEGELVVLDSEEGRVIAVSLKQNNGKVIAQAEGGKLTAFYPEKTVVLTEAGVVQTSNSKLQVPTDSEWGGIVDMEIWAGNIYLLDGQKQQIWVYRGTDKGFGSKSAWLGEGQVLDGEAMGMTVDGNIWVMTKAQDSRLKIQKYSRGVGQEFEVTGMEDLGGNAIYTDDAAEKLYVLDERGGRVVVIGKTGGYDGQYVVEQAKEATDIVADEGGGKIYLLAGSKIWEIQL</sequence>
<dbReference type="SUPFAM" id="SSF101898">
    <property type="entry name" value="NHL repeat"/>
    <property type="match status" value="1"/>
</dbReference>
<dbReference type="Proteomes" id="UP000178176">
    <property type="component" value="Unassembled WGS sequence"/>
</dbReference>
<dbReference type="AlphaFoldDB" id="A0A1F4YGM8"/>
<name>A0A1F4YGM8_9BACT</name>
<dbReference type="Gene3D" id="2.120.10.30">
    <property type="entry name" value="TolB, C-terminal domain"/>
    <property type="match status" value="1"/>
</dbReference>
<keyword evidence="2" id="KW-0472">Membrane</keyword>
<gene>
    <name evidence="3" type="ORF">A2876_01195</name>
</gene>
<organism evidence="3 4">
    <name type="scientific">Candidatus Amesbacteria bacterium RIFCSPHIGHO2_01_FULL_48_32b</name>
    <dbReference type="NCBI Taxonomy" id="1797253"/>
    <lineage>
        <taxon>Bacteria</taxon>
        <taxon>Candidatus Amesiibacteriota</taxon>
    </lineage>
</organism>
<evidence type="ECO:0000313" key="3">
    <source>
        <dbReference type="EMBL" id="OGC93145.1"/>
    </source>
</evidence>
<proteinExistence type="predicted"/>
<evidence type="ECO:0000256" key="1">
    <source>
        <dbReference type="SAM" id="Coils"/>
    </source>
</evidence>
<accession>A0A1F4YGM8</accession>